<accession>A0AAD5ZLZ2</accession>
<feature type="compositionally biased region" description="Low complexity" evidence="5">
    <location>
        <begin position="839"/>
        <end position="849"/>
    </location>
</feature>
<dbReference type="Pfam" id="PF13831">
    <property type="entry name" value="PHD_2"/>
    <property type="match status" value="1"/>
</dbReference>
<feature type="region of interest" description="Disordered" evidence="5">
    <location>
        <begin position="559"/>
        <end position="652"/>
    </location>
</feature>
<gene>
    <name evidence="8" type="ORF">LUZ61_003983</name>
</gene>
<dbReference type="InterPro" id="IPR050701">
    <property type="entry name" value="Histone_Mod_Regulator"/>
</dbReference>
<dbReference type="InterPro" id="IPR019786">
    <property type="entry name" value="Zinc_finger_PHD-type_CS"/>
</dbReference>
<keyword evidence="9" id="KW-1185">Reference proteome</keyword>
<dbReference type="Pfam" id="PF13832">
    <property type="entry name" value="zf-HC5HC2H_2"/>
    <property type="match status" value="2"/>
</dbReference>
<dbReference type="PANTHER" id="PTHR13793:SF107">
    <property type="entry name" value="BROMODOMAIN-CONTAINING PROTEIN HOMOLOG"/>
    <property type="match status" value="1"/>
</dbReference>
<dbReference type="CDD" id="cd15489">
    <property type="entry name" value="PHD_SF"/>
    <property type="match status" value="1"/>
</dbReference>
<feature type="domain" description="PHD-type" evidence="7">
    <location>
        <begin position="985"/>
        <end position="1094"/>
    </location>
</feature>
<feature type="region of interest" description="Disordered" evidence="5">
    <location>
        <begin position="824"/>
        <end position="900"/>
    </location>
</feature>
<dbReference type="EMBL" id="JAMRDG010000001">
    <property type="protein sequence ID" value="KAJ3700278.1"/>
    <property type="molecule type" value="Genomic_DNA"/>
</dbReference>
<dbReference type="SMART" id="SM00249">
    <property type="entry name" value="PHD"/>
    <property type="match status" value="4"/>
</dbReference>
<evidence type="ECO:0000313" key="9">
    <source>
        <dbReference type="Proteomes" id="UP001210211"/>
    </source>
</evidence>
<dbReference type="PROSITE" id="PS51805">
    <property type="entry name" value="EPHD"/>
    <property type="match status" value="2"/>
</dbReference>
<evidence type="ECO:0000259" key="7">
    <source>
        <dbReference type="PROSITE" id="PS51805"/>
    </source>
</evidence>
<feature type="compositionally biased region" description="Pro residues" evidence="5">
    <location>
        <begin position="70"/>
        <end position="82"/>
    </location>
</feature>
<keyword evidence="3" id="KW-0862">Zinc</keyword>
<feature type="compositionally biased region" description="Basic residues" evidence="5">
    <location>
        <begin position="824"/>
        <end position="836"/>
    </location>
</feature>
<evidence type="ECO:0000256" key="2">
    <source>
        <dbReference type="ARBA" id="ARBA00022771"/>
    </source>
</evidence>
<dbReference type="PANTHER" id="PTHR13793">
    <property type="entry name" value="PHD FINGER PROTEINS"/>
    <property type="match status" value="1"/>
</dbReference>
<feature type="compositionally biased region" description="Basic and acidic residues" evidence="5">
    <location>
        <begin position="50"/>
        <end position="69"/>
    </location>
</feature>
<feature type="domain" description="PHD-type" evidence="7">
    <location>
        <begin position="299"/>
        <end position="415"/>
    </location>
</feature>
<feature type="compositionally biased region" description="Polar residues" evidence="5">
    <location>
        <begin position="1167"/>
        <end position="1176"/>
    </location>
</feature>
<evidence type="ECO:0000313" key="8">
    <source>
        <dbReference type="EMBL" id="KAJ3700278.1"/>
    </source>
</evidence>
<dbReference type="PROSITE" id="PS01359">
    <property type="entry name" value="ZF_PHD_1"/>
    <property type="match status" value="1"/>
</dbReference>
<dbReference type="InterPro" id="IPR013083">
    <property type="entry name" value="Znf_RING/FYVE/PHD"/>
</dbReference>
<feature type="compositionally biased region" description="Basic and acidic residues" evidence="5">
    <location>
        <begin position="1320"/>
        <end position="1338"/>
    </location>
</feature>
<dbReference type="InterPro" id="IPR001965">
    <property type="entry name" value="Znf_PHD"/>
</dbReference>
<feature type="region of interest" description="Disordered" evidence="5">
    <location>
        <begin position="49"/>
        <end position="91"/>
    </location>
</feature>
<feature type="compositionally biased region" description="Polar residues" evidence="5">
    <location>
        <begin position="480"/>
        <end position="494"/>
    </location>
</feature>
<reference evidence="8 9" key="1">
    <citation type="journal article" date="2022" name="Cell">
        <title>Repeat-based holocentromeres influence genome architecture and karyotype evolution.</title>
        <authorList>
            <person name="Hofstatter P.G."/>
            <person name="Thangavel G."/>
            <person name="Lux T."/>
            <person name="Neumann P."/>
            <person name="Vondrak T."/>
            <person name="Novak P."/>
            <person name="Zhang M."/>
            <person name="Costa L."/>
            <person name="Castellani M."/>
            <person name="Scott A."/>
            <person name="Toegelov H."/>
            <person name="Fuchs J."/>
            <person name="Mata-Sucre Y."/>
            <person name="Dias Y."/>
            <person name="Vanzela A.L.L."/>
            <person name="Huettel B."/>
            <person name="Almeida C.C.S."/>
            <person name="Simkova H."/>
            <person name="Souza G."/>
            <person name="Pedrosa-Harand A."/>
            <person name="Macas J."/>
            <person name="Mayer K.F.X."/>
            <person name="Houben A."/>
            <person name="Marques A."/>
        </authorList>
    </citation>
    <scope>NUCLEOTIDE SEQUENCE [LARGE SCALE GENOMIC DNA]</scope>
    <source>
        <strain evidence="8">RhyTen1mFocal</strain>
    </source>
</reference>
<dbReference type="GO" id="GO:0008270">
    <property type="term" value="F:zinc ion binding"/>
    <property type="evidence" value="ECO:0007669"/>
    <property type="project" value="UniProtKB-KW"/>
</dbReference>
<organism evidence="8 9">
    <name type="scientific">Rhynchospora tenuis</name>
    <dbReference type="NCBI Taxonomy" id="198213"/>
    <lineage>
        <taxon>Eukaryota</taxon>
        <taxon>Viridiplantae</taxon>
        <taxon>Streptophyta</taxon>
        <taxon>Embryophyta</taxon>
        <taxon>Tracheophyta</taxon>
        <taxon>Spermatophyta</taxon>
        <taxon>Magnoliopsida</taxon>
        <taxon>Liliopsida</taxon>
        <taxon>Poales</taxon>
        <taxon>Cyperaceae</taxon>
        <taxon>Cyperoideae</taxon>
        <taxon>Rhynchosporeae</taxon>
        <taxon>Rhynchospora</taxon>
    </lineage>
</organism>
<keyword evidence="2 4" id="KW-0863">Zinc-finger</keyword>
<dbReference type="InterPro" id="IPR019787">
    <property type="entry name" value="Znf_PHD-finger"/>
</dbReference>
<dbReference type="InterPro" id="IPR011011">
    <property type="entry name" value="Znf_FYVE_PHD"/>
</dbReference>
<evidence type="ECO:0000256" key="1">
    <source>
        <dbReference type="ARBA" id="ARBA00022723"/>
    </source>
</evidence>
<dbReference type="Gene3D" id="3.30.40.10">
    <property type="entry name" value="Zinc/RING finger domain, C3HC4 (zinc finger)"/>
    <property type="match status" value="4"/>
</dbReference>
<dbReference type="CDD" id="cd15571">
    <property type="entry name" value="ePHD"/>
    <property type="match status" value="1"/>
</dbReference>
<keyword evidence="1" id="KW-0479">Metal-binding</keyword>
<feature type="region of interest" description="Disordered" evidence="5">
    <location>
        <begin position="418"/>
        <end position="494"/>
    </location>
</feature>
<evidence type="ECO:0000256" key="4">
    <source>
        <dbReference type="PROSITE-ProRule" id="PRU00146"/>
    </source>
</evidence>
<feature type="compositionally biased region" description="Polar residues" evidence="5">
    <location>
        <begin position="1184"/>
        <end position="1216"/>
    </location>
</feature>
<evidence type="ECO:0000259" key="6">
    <source>
        <dbReference type="PROSITE" id="PS50016"/>
    </source>
</evidence>
<name>A0AAD5ZLZ2_9POAL</name>
<dbReference type="SUPFAM" id="SSF57903">
    <property type="entry name" value="FYVE/PHD zinc finger"/>
    <property type="match status" value="2"/>
</dbReference>
<evidence type="ECO:0000256" key="3">
    <source>
        <dbReference type="ARBA" id="ARBA00022833"/>
    </source>
</evidence>
<dbReference type="GO" id="GO:0006357">
    <property type="term" value="P:regulation of transcription by RNA polymerase II"/>
    <property type="evidence" value="ECO:0007669"/>
    <property type="project" value="TreeGrafter"/>
</dbReference>
<feature type="region of interest" description="Disordered" evidence="5">
    <location>
        <begin position="1314"/>
        <end position="1338"/>
    </location>
</feature>
<feature type="compositionally biased region" description="Basic and acidic residues" evidence="5">
    <location>
        <begin position="470"/>
        <end position="479"/>
    </location>
</feature>
<protein>
    <submittedName>
        <fullName evidence="8">Uncharacterized protein</fullName>
    </submittedName>
</protein>
<feature type="domain" description="PHD-type" evidence="6">
    <location>
        <begin position="244"/>
        <end position="295"/>
    </location>
</feature>
<feature type="region of interest" description="Disordered" evidence="5">
    <location>
        <begin position="1163"/>
        <end position="1289"/>
    </location>
</feature>
<feature type="domain" description="PHD-type" evidence="6">
    <location>
        <begin position="916"/>
        <end position="965"/>
    </location>
</feature>
<dbReference type="PROSITE" id="PS50016">
    <property type="entry name" value="ZF_PHD_2"/>
    <property type="match status" value="2"/>
</dbReference>
<dbReference type="InterPro" id="IPR034732">
    <property type="entry name" value="EPHD"/>
</dbReference>
<sequence length="1338" mass="146878">MSDEEGPLTGRTDGLDLYSQAAKALSVRCPFEGEEAPKDPCLPATLASFLERHLDGRKSSHKKAEEPSEKPPPPPPPPPPPADKTTIWDQTEEYFRPITLPDIDNLLSKQVLHDGQLDSCFSVPGVGTSERNVETDITGGTEPVVALGSEPALVPPESADTEKQIKDDGMDVDDNAPTSAPSMLEAVQEEVAQEDDGSSLHWMLGSKERFVLTSERPNKKHKLLGQEAGLERLISLPQSGNEPCTSCDMCSNGETGVQSNKLLCCDACRVFVHQKCYGLHGVPEEPWYCLKCRSRDNKSRQCVLCPKEIGVLKPVGNGSDMFAHLFCSLWTPEAYVADMKKMEPVLNVESVPTMRKKLVCNVCKVKHGVCVRCSHGTCRAAFHPICARDSKHQLEIWGKSKNDRVEMRAFCSKHSTIPAASPKVEPPAAIPQQDQIATPRKVPLLRFTRKNKDKNASVSNEPGTGSPKVVKKETDREQPNDANSNANLDGTSLSLKSPDFASALRKLIDGGKITVGDLAAEVGISSESLEAALLGETTKFSPGLKMRIVKWLQNNDVEKDEPANVSPDVQSPVVKSQPPRLRTKGSLMVLKDKDDEDENDAKTTDAASAVASSLTEDTNEESIVKSLSISDPTNTKEEMLSEPIGDQPDTREIQSFEPQQNVDLTNGVVSMDHDLCKDEDANVTSRSKENGQLDNLVPGSSHLASTTYVHPLIRRKLSDMRGGNSKQQSHEENSHGSDLSNGIEDELSKAKSSGILDLAPEDEVEAELVYLQSKLLDNSVNSKQRCENLLEKSVQSLPNELDAVNKRKWDLIVVSQFLREVKDAKKRGRKERRHREAKAVMAEATAAAATSSRNSALRKDSKEDTPTTTTNKEKDLKIGTLTRAKDSTRTPPSKASASDKKSATVFQIPILSRDNTLVCDVCSRSETVLNRIFVCSVCKVNVHLDCYHSLKNPRGPWRCEVCEEVPQKDTSPSTNNQSEDRVRLIVRCVLCGNSSGAFRKTTDGLWVHAFCAEWILESIFRRGQENLVEGLGIIPMERDTCCICLSKIGSCLKCSYVDCRITFHPWCARGAGFYMNARGLGGVLQHKAYCANHSIEQKEADDQQFGPEEIKCLKQTRVELEKLRLLCERIIRREKLKRDLVLCSNQILGKRKDCIISPGHIYARSGPTRSGPTKSGSFLPPGISSESATTSINNRSSYNSRTIQQSDDVTVDSSISHSRHTVRFSLQNRETDDGTSPPLGSLKRKTMDRGPFAGKTVPKRASVPAKFSAQNAGDDGDKKPKLGQAGQTFQKEIVMTSDQATAQNQRLPKGFAYVPIGSLSKEKPRDASASHDSEEPGG</sequence>
<comment type="caution">
    <text evidence="8">The sequence shown here is derived from an EMBL/GenBank/DDBJ whole genome shotgun (WGS) entry which is preliminary data.</text>
</comment>
<feature type="compositionally biased region" description="Basic and acidic residues" evidence="5">
    <location>
        <begin position="857"/>
        <end position="888"/>
    </location>
</feature>
<feature type="region of interest" description="Disordered" evidence="5">
    <location>
        <begin position="719"/>
        <end position="742"/>
    </location>
</feature>
<dbReference type="Proteomes" id="UP001210211">
    <property type="component" value="Unassembled WGS sequence"/>
</dbReference>
<evidence type="ECO:0000256" key="5">
    <source>
        <dbReference type="SAM" id="MobiDB-lite"/>
    </source>
</evidence>
<proteinExistence type="predicted"/>